<evidence type="ECO:0000313" key="3">
    <source>
        <dbReference type="Proteomes" id="UP000268535"/>
    </source>
</evidence>
<name>A0A4P9WSS8_9FUNG</name>
<proteinExistence type="predicted"/>
<feature type="region of interest" description="Disordered" evidence="1">
    <location>
        <begin position="93"/>
        <end position="128"/>
    </location>
</feature>
<sequence length="149" mass="16903">MQHEQPRRLVAPPWDADADDVAQLLKEPAVDLDLRLLGVDHARGLAALDRSLGRRVDAAEGRRVGRALPEHTRTQLVLELRHLRAVPVLDVHGHRGHRTQREPAPRRMQHRREKVRAVVSHGRSETDRVRRVRRVRATKAGDVRGSATV</sequence>
<gene>
    <name evidence="2" type="ORF">CAUPRSCDRAFT_12845</name>
</gene>
<dbReference type="EMBL" id="ML011696">
    <property type="protein sequence ID" value="RKO95455.1"/>
    <property type="molecule type" value="Genomic_DNA"/>
</dbReference>
<reference evidence="3" key="1">
    <citation type="journal article" date="2018" name="Nat. Microbiol.">
        <title>Leveraging single-cell genomics to expand the fungal tree of life.</title>
        <authorList>
            <person name="Ahrendt S.R."/>
            <person name="Quandt C.A."/>
            <person name="Ciobanu D."/>
            <person name="Clum A."/>
            <person name="Salamov A."/>
            <person name="Andreopoulos B."/>
            <person name="Cheng J.F."/>
            <person name="Woyke T."/>
            <person name="Pelin A."/>
            <person name="Henrissat B."/>
            <person name="Reynolds N.K."/>
            <person name="Benny G.L."/>
            <person name="Smith M.E."/>
            <person name="James T.Y."/>
            <person name="Grigoriev I.V."/>
        </authorList>
    </citation>
    <scope>NUCLEOTIDE SEQUENCE [LARGE SCALE GENOMIC DNA]</scope>
    <source>
        <strain evidence="3">ATCC 52028</strain>
    </source>
</reference>
<accession>A0A4P9WSS8</accession>
<evidence type="ECO:0000256" key="1">
    <source>
        <dbReference type="SAM" id="MobiDB-lite"/>
    </source>
</evidence>
<organism evidence="2 3">
    <name type="scientific">Caulochytrium protostelioides</name>
    <dbReference type="NCBI Taxonomy" id="1555241"/>
    <lineage>
        <taxon>Eukaryota</taxon>
        <taxon>Fungi</taxon>
        <taxon>Fungi incertae sedis</taxon>
        <taxon>Chytridiomycota</taxon>
        <taxon>Chytridiomycota incertae sedis</taxon>
        <taxon>Chytridiomycetes</taxon>
        <taxon>Caulochytriales</taxon>
        <taxon>Caulochytriaceae</taxon>
        <taxon>Caulochytrium</taxon>
    </lineage>
</organism>
<protein>
    <submittedName>
        <fullName evidence="2">Uncharacterized protein</fullName>
    </submittedName>
</protein>
<dbReference type="Proteomes" id="UP000268535">
    <property type="component" value="Unassembled WGS sequence"/>
</dbReference>
<evidence type="ECO:0000313" key="2">
    <source>
        <dbReference type="EMBL" id="RKO95455.1"/>
    </source>
</evidence>
<dbReference type="AlphaFoldDB" id="A0A4P9WSS8"/>